<reference evidence="1" key="1">
    <citation type="submission" date="2022-08" db="EMBL/GenBank/DDBJ databases">
        <title>Genome Sequence of Fusarium decemcellulare.</title>
        <authorList>
            <person name="Buettner E."/>
        </authorList>
    </citation>
    <scope>NUCLEOTIDE SEQUENCE</scope>
    <source>
        <strain evidence="1">Babe19</strain>
    </source>
</reference>
<name>A0ACC1SQ56_9HYPO</name>
<evidence type="ECO:0000313" key="2">
    <source>
        <dbReference type="Proteomes" id="UP001148629"/>
    </source>
</evidence>
<dbReference type="Proteomes" id="UP001148629">
    <property type="component" value="Unassembled WGS sequence"/>
</dbReference>
<sequence length="1061" mass="120188">MGSGTSEGSYTSGYSDAESSAPESSKERQPPVKIIPAVKKVNFEGFTNRFSPDEDLHIIDVLIATDELREDILYETERRKNLRIIEKRLGKAKSRSGRDEYARLRNHGPAASTQPEEGGWVQRVRIRSEAILYHLSEALDEGWATKAPLIFHRPFSAFIAAQHKMKKILLKLELAWGRREPDNAVGSEKGVKDGAIDDSKPDYLSAQESRDLGVNSAEALRHMRCYVKFVDEEILPLVGQFEGTERTKARFDDLWFMFKLGDLVYAPNVTTPPNSVSNPPTMYQTLWRISRLDHTNVEHATRPAKFPLPPANPTPQSYLPPPPTIWMGSSDIYSDLNRILTIEAYYIDYDGTSYGPVKQTFNIWHYRGERDITTLPCYPIRYFKGWEAYLEEQEEQGRRFESSLTNKHLSYSGWTLISQPNGRTPPRRDGSIPERRHAEYVDSHVFIDFAEAFHDDPESKPMFHGSVKLQEGSDGDLDYYTWADRERSSLCSRTIESIHVARAVAVWQQAGEFNKNKFYNSFLERRSRTEGRAPIKLEDHDYALLPRRMFAYALRDRKFVMVDVRFLSAIPRQDNVFKNLKIDKEYKQMVKGLVASHLRKKQLEKEYPGAIRANQSQDIIYGKGRGLVILLHGVPGVGKTATAEAAAFEYGKPLFAITCGDLGLTPKEVEESLTNIFRLAHLWQCVLLFDEADVFLAQRSRYDLTRNALVSVFLRILEYYNGILFLTTNRVGTLDEAFKSRIHMSLYYPPLNSIQVKLIFEMNLKKLAETERERYEVTGEPELDINESAITNFVDAHLDKTKAPGGWWNGRQIRNAFQIASSLARYHALEEEELEMAEGKELTRKRPVLDDTQFQKVERATETFKEYLEKTRGFSDADLAHILGDRDDLYRQGKLFGGLAEGTGAGYQGTGAHMPRYQHPGGSYGQGMHPEFAGRAGGSAAPNVDFPAMNLGPMTYGYNESSRQPGLSHDSGSGMGGYPTVPQQHPRPDPTHFQTPMPSMGQSGDPFTTSPSRGPRQGYGNSMNPGHNYLRGGHPSEYESGGHLPPQQLRRSPAPDESRYD</sequence>
<proteinExistence type="predicted"/>
<comment type="caution">
    <text evidence="1">The sequence shown here is derived from an EMBL/GenBank/DDBJ whole genome shotgun (WGS) entry which is preliminary data.</text>
</comment>
<evidence type="ECO:0000313" key="1">
    <source>
        <dbReference type="EMBL" id="KAJ3544217.1"/>
    </source>
</evidence>
<dbReference type="EMBL" id="JANRMS010000206">
    <property type="protein sequence ID" value="KAJ3544217.1"/>
    <property type="molecule type" value="Genomic_DNA"/>
</dbReference>
<accession>A0ACC1SQ56</accession>
<protein>
    <submittedName>
        <fullName evidence="1">Uncharacterized protein</fullName>
    </submittedName>
</protein>
<gene>
    <name evidence="1" type="ORF">NM208_g3182</name>
</gene>
<keyword evidence="2" id="KW-1185">Reference proteome</keyword>
<organism evidence="1 2">
    <name type="scientific">Fusarium decemcellulare</name>
    <dbReference type="NCBI Taxonomy" id="57161"/>
    <lineage>
        <taxon>Eukaryota</taxon>
        <taxon>Fungi</taxon>
        <taxon>Dikarya</taxon>
        <taxon>Ascomycota</taxon>
        <taxon>Pezizomycotina</taxon>
        <taxon>Sordariomycetes</taxon>
        <taxon>Hypocreomycetidae</taxon>
        <taxon>Hypocreales</taxon>
        <taxon>Nectriaceae</taxon>
        <taxon>Fusarium</taxon>
        <taxon>Fusarium decemcellulare species complex</taxon>
    </lineage>
</organism>